<keyword evidence="3" id="KW-1185">Reference proteome</keyword>
<proteinExistence type="predicted"/>
<gene>
    <name evidence="2" type="ORF">SLINC_5384</name>
</gene>
<dbReference type="PATRIC" id="fig|1915.4.peg.5966"/>
<accession>A0A1B1MG77</accession>
<name>A0A1B1MG77_STRLN</name>
<dbReference type="STRING" id="1915.SLINC_5384"/>
<dbReference type="InterPro" id="IPR009677">
    <property type="entry name" value="DUF1266"/>
</dbReference>
<dbReference type="Pfam" id="PF06889">
    <property type="entry name" value="DUF1266"/>
    <property type="match status" value="1"/>
</dbReference>
<dbReference type="Proteomes" id="UP000092598">
    <property type="component" value="Chromosome"/>
</dbReference>
<feature type="domain" description="DUF1266" evidence="1">
    <location>
        <begin position="203"/>
        <end position="416"/>
    </location>
</feature>
<organism evidence="2 3">
    <name type="scientific">Streptomyces lincolnensis</name>
    <dbReference type="NCBI Taxonomy" id="1915"/>
    <lineage>
        <taxon>Bacteria</taxon>
        <taxon>Bacillati</taxon>
        <taxon>Actinomycetota</taxon>
        <taxon>Actinomycetes</taxon>
        <taxon>Kitasatosporales</taxon>
        <taxon>Streptomycetaceae</taxon>
        <taxon>Streptomyces</taxon>
    </lineage>
</organism>
<dbReference type="AlphaFoldDB" id="A0A1B1MG77"/>
<evidence type="ECO:0000313" key="3">
    <source>
        <dbReference type="Proteomes" id="UP000092598"/>
    </source>
</evidence>
<evidence type="ECO:0000313" key="2">
    <source>
        <dbReference type="EMBL" id="ANS67608.1"/>
    </source>
</evidence>
<evidence type="ECO:0000259" key="1">
    <source>
        <dbReference type="Pfam" id="PF06889"/>
    </source>
</evidence>
<dbReference type="KEGG" id="sls:SLINC_5384"/>
<protein>
    <recommendedName>
        <fullName evidence="1">DUF1266 domain-containing protein</fullName>
    </recommendedName>
</protein>
<dbReference type="RefSeq" id="WP_067438675.1">
    <property type="nucleotide sequence ID" value="NZ_CP016438.1"/>
</dbReference>
<reference evidence="2 3" key="1">
    <citation type="submission" date="2016-07" db="EMBL/GenBank/DDBJ databases">
        <title>Enhancement of antibiotic productionsby engineered nitrateutilization in actinobacteria.</title>
        <authorList>
            <person name="Meng S.C."/>
        </authorList>
    </citation>
    <scope>NUCLEOTIDE SEQUENCE [LARGE SCALE GENOMIC DNA]</scope>
    <source>
        <strain evidence="2 3">NRRL 2936</strain>
    </source>
</reference>
<dbReference type="EMBL" id="CP016438">
    <property type="protein sequence ID" value="ANS67608.1"/>
    <property type="molecule type" value="Genomic_DNA"/>
</dbReference>
<dbReference type="OrthoDB" id="4322331at2"/>
<sequence>MSFGPPPVGFGSSSGPAWTPPTAIERALLEAKGREDWAAYFTTLAQNRLYFEIRRDKADAEPGGTFPVFGHDLRTGGQVWAVYTAGMLPAPEPDRVFDRERLGWFATVWRPTDPPFIVVNPGSPCEAFLPTAPPNSAAWSQYDPRVGDPDPKHVLRALHVGGPLHGPVAHGLACGALLCVNNGSFWNAVAWHGTGYPNERKLLREWWGITTRAEWLSALAGLLACESHSGVWEFALQLRRTIARDFGGHVDVGYWRQAAANVIRANSEGSVVITEDGATKTEPRPESETEARIVGVQRLIGRIARYEARMRADGVLDDKRYVSSVDAWDLGRASKMARWGLGARFGTLEEAEAAVIRAGRSAALSYKSWPDFSAGYILGRCLHFDDEEFGDWYTEMVDAHRILMSDSGSPWLNIPFR</sequence>